<dbReference type="InterPro" id="IPR025325">
    <property type="entry name" value="DUF4231"/>
</dbReference>
<dbReference type="RefSeq" id="WP_203570480.1">
    <property type="nucleotide sequence ID" value="NZ_WOFE01000002.1"/>
</dbReference>
<keyword evidence="1" id="KW-0812">Transmembrane</keyword>
<protein>
    <submittedName>
        <fullName evidence="2">DUF4231 domain-containing protein</fullName>
    </submittedName>
</protein>
<organism evidence="2 3">
    <name type="scientific">Deefgea chitinilytica</name>
    <dbReference type="NCBI Taxonomy" id="570276"/>
    <lineage>
        <taxon>Bacteria</taxon>
        <taxon>Pseudomonadati</taxon>
        <taxon>Pseudomonadota</taxon>
        <taxon>Betaproteobacteria</taxon>
        <taxon>Neisseriales</taxon>
        <taxon>Chitinibacteraceae</taxon>
        <taxon>Deefgea</taxon>
    </lineage>
</organism>
<dbReference type="NCBIfam" id="NF033634">
    <property type="entry name" value="SLATT_1"/>
    <property type="match status" value="1"/>
</dbReference>
<feature type="transmembrane region" description="Helical" evidence="1">
    <location>
        <begin position="44"/>
        <end position="63"/>
    </location>
</feature>
<name>A0ABS2CBX8_9NEIS</name>
<dbReference type="Pfam" id="PF14015">
    <property type="entry name" value="DUF4231"/>
    <property type="match status" value="1"/>
</dbReference>
<evidence type="ECO:0000313" key="3">
    <source>
        <dbReference type="Proteomes" id="UP001195660"/>
    </source>
</evidence>
<evidence type="ECO:0000256" key="1">
    <source>
        <dbReference type="SAM" id="Phobius"/>
    </source>
</evidence>
<sequence length="159" mass="18175">MDHEITQTVLQQHPNLKVRFLLSKILKYQQYSQTKSKNLKRTTYCLKFSMLALATATTIVLGLDVAGLQPHAKNIALVLGAIMTFLGGIASFLNIEEYWMRNNATNLRLKSIRDRLIYLTGDLQEIEDATLQSIINDYHAITESNIHYWYEAISERQGA</sequence>
<dbReference type="Proteomes" id="UP001195660">
    <property type="component" value="Unassembled WGS sequence"/>
</dbReference>
<keyword evidence="3" id="KW-1185">Reference proteome</keyword>
<keyword evidence="1" id="KW-0472">Membrane</keyword>
<dbReference type="EMBL" id="WOFE01000002">
    <property type="protein sequence ID" value="MBM5571150.1"/>
    <property type="molecule type" value="Genomic_DNA"/>
</dbReference>
<gene>
    <name evidence="2" type="ORF">GM173_06090</name>
</gene>
<feature type="transmembrane region" description="Helical" evidence="1">
    <location>
        <begin position="75"/>
        <end position="95"/>
    </location>
</feature>
<accession>A0ABS2CBX8</accession>
<keyword evidence="1" id="KW-1133">Transmembrane helix</keyword>
<reference evidence="2 3" key="1">
    <citation type="submission" date="2019-11" db="EMBL/GenBank/DDBJ databases">
        <title>Novel Deefgea species.</title>
        <authorList>
            <person name="Han J.-H."/>
        </authorList>
    </citation>
    <scope>NUCLEOTIDE SEQUENCE [LARGE SCALE GENOMIC DNA]</scope>
    <source>
        <strain evidence="2 3">LMG 24817</strain>
    </source>
</reference>
<proteinExistence type="predicted"/>
<comment type="caution">
    <text evidence="2">The sequence shown here is derived from an EMBL/GenBank/DDBJ whole genome shotgun (WGS) entry which is preliminary data.</text>
</comment>
<evidence type="ECO:0000313" key="2">
    <source>
        <dbReference type="EMBL" id="MBM5571150.1"/>
    </source>
</evidence>